<dbReference type="AlphaFoldDB" id="A0A840KHX9"/>
<gene>
    <name evidence="1" type="ORF">HNP38_002853</name>
</gene>
<organism evidence="1 2">
    <name type="scientific">Chryseobacterium defluvii</name>
    <dbReference type="NCBI Taxonomy" id="160396"/>
    <lineage>
        <taxon>Bacteria</taxon>
        <taxon>Pseudomonadati</taxon>
        <taxon>Bacteroidota</taxon>
        <taxon>Flavobacteriia</taxon>
        <taxon>Flavobacteriales</taxon>
        <taxon>Weeksellaceae</taxon>
        <taxon>Chryseobacterium group</taxon>
        <taxon>Chryseobacterium</taxon>
    </lineage>
</organism>
<dbReference type="EMBL" id="JACHLE010000004">
    <property type="protein sequence ID" value="MBB4807547.1"/>
    <property type="molecule type" value="Genomic_DNA"/>
</dbReference>
<dbReference type="Proteomes" id="UP000592180">
    <property type="component" value="Unassembled WGS sequence"/>
</dbReference>
<name>A0A840KHX9_9FLAO</name>
<reference evidence="1 2" key="1">
    <citation type="submission" date="2020-08" db="EMBL/GenBank/DDBJ databases">
        <title>Functional genomics of gut bacteria from endangered species of beetles.</title>
        <authorList>
            <person name="Carlos-Shanley C."/>
        </authorList>
    </citation>
    <scope>NUCLEOTIDE SEQUENCE [LARGE SCALE GENOMIC DNA]</scope>
    <source>
        <strain evidence="1 2">S00151</strain>
    </source>
</reference>
<evidence type="ECO:0000313" key="1">
    <source>
        <dbReference type="EMBL" id="MBB4807547.1"/>
    </source>
</evidence>
<protein>
    <submittedName>
        <fullName evidence="1">Uncharacterized protein</fullName>
    </submittedName>
</protein>
<dbReference type="RefSeq" id="WP_184190548.1">
    <property type="nucleotide sequence ID" value="NZ_JACHLE010000004.1"/>
</dbReference>
<accession>A0A840KHX9</accession>
<keyword evidence="2" id="KW-1185">Reference proteome</keyword>
<comment type="caution">
    <text evidence="1">The sequence shown here is derived from an EMBL/GenBank/DDBJ whole genome shotgun (WGS) entry which is preliminary data.</text>
</comment>
<sequence>MKSLSKRELSELFVVNRNCLLEISILLIFQQSDKKSIAIDYTLRQSTLDYLDLAIQKHGVGVIDMAEKLIYVCRNCLWSLYNGRADRTNICRGQSIQA</sequence>
<proteinExistence type="predicted"/>
<evidence type="ECO:0000313" key="2">
    <source>
        <dbReference type="Proteomes" id="UP000592180"/>
    </source>
</evidence>